<evidence type="ECO:0000313" key="2">
    <source>
        <dbReference type="EMBL" id="PWK27778.1"/>
    </source>
</evidence>
<dbReference type="Proteomes" id="UP000245489">
    <property type="component" value="Unassembled WGS sequence"/>
</dbReference>
<keyword evidence="1" id="KW-0812">Transmembrane</keyword>
<accession>A0A316EBF0</accession>
<feature type="transmembrane region" description="Helical" evidence="1">
    <location>
        <begin position="116"/>
        <end position="136"/>
    </location>
</feature>
<sequence length="140" mass="16492">MRKLFKYILKRAYYASLINNHILTTSNEHFDAVKKNLSRVLSFGMFFMPIVGILMMIAKILKLYNTIPFIFQLIIALISIPLILNPVTRILNTISLTELEENNAEIQKKLSNEYSWFVLIFMASLVFFMGMIRFTYLHFR</sequence>
<protein>
    <submittedName>
        <fullName evidence="2">Uncharacterized protein</fullName>
    </submittedName>
</protein>
<dbReference type="AlphaFoldDB" id="A0A316EBF0"/>
<evidence type="ECO:0000313" key="3">
    <source>
        <dbReference type="Proteomes" id="UP000245489"/>
    </source>
</evidence>
<feature type="transmembrane region" description="Helical" evidence="1">
    <location>
        <begin position="67"/>
        <end position="84"/>
    </location>
</feature>
<name>A0A316EBF0_9BACT</name>
<gene>
    <name evidence="2" type="ORF">LV89_01185</name>
</gene>
<evidence type="ECO:0000256" key="1">
    <source>
        <dbReference type="SAM" id="Phobius"/>
    </source>
</evidence>
<organism evidence="2 3">
    <name type="scientific">Arcicella aurantiaca</name>
    <dbReference type="NCBI Taxonomy" id="591202"/>
    <lineage>
        <taxon>Bacteria</taxon>
        <taxon>Pseudomonadati</taxon>
        <taxon>Bacteroidota</taxon>
        <taxon>Cytophagia</taxon>
        <taxon>Cytophagales</taxon>
        <taxon>Flectobacillaceae</taxon>
        <taxon>Arcicella</taxon>
    </lineage>
</organism>
<dbReference type="RefSeq" id="WP_109741950.1">
    <property type="nucleotide sequence ID" value="NZ_QGGO01000005.1"/>
</dbReference>
<dbReference type="EMBL" id="QGGO01000005">
    <property type="protein sequence ID" value="PWK27778.1"/>
    <property type="molecule type" value="Genomic_DNA"/>
</dbReference>
<keyword evidence="1" id="KW-0472">Membrane</keyword>
<proteinExistence type="predicted"/>
<comment type="caution">
    <text evidence="2">The sequence shown here is derived from an EMBL/GenBank/DDBJ whole genome shotgun (WGS) entry which is preliminary data.</text>
</comment>
<keyword evidence="1" id="KW-1133">Transmembrane helix</keyword>
<keyword evidence="3" id="KW-1185">Reference proteome</keyword>
<feature type="transmembrane region" description="Helical" evidence="1">
    <location>
        <begin position="40"/>
        <end position="61"/>
    </location>
</feature>
<reference evidence="2 3" key="1">
    <citation type="submission" date="2018-05" db="EMBL/GenBank/DDBJ databases">
        <title>Genomic Encyclopedia of Archaeal and Bacterial Type Strains, Phase II (KMG-II): from individual species to whole genera.</title>
        <authorList>
            <person name="Goeker M."/>
        </authorList>
    </citation>
    <scope>NUCLEOTIDE SEQUENCE [LARGE SCALE GENOMIC DNA]</scope>
    <source>
        <strain evidence="2 3">DSM 22214</strain>
    </source>
</reference>